<dbReference type="Proteomes" id="UP001235840">
    <property type="component" value="Unassembled WGS sequence"/>
</dbReference>
<dbReference type="InterPro" id="IPR021145">
    <property type="entry name" value="Portal_protein_SPP1_Gp6-like"/>
</dbReference>
<accession>A0ABT9W573</accession>
<keyword evidence="2" id="KW-1185">Reference proteome</keyword>
<evidence type="ECO:0000313" key="1">
    <source>
        <dbReference type="EMBL" id="MDQ0168214.1"/>
    </source>
</evidence>
<protein>
    <recommendedName>
        <fullName evidence="3">Phage portal protein</fullName>
    </recommendedName>
</protein>
<dbReference type="EMBL" id="JAUSTY010000025">
    <property type="protein sequence ID" value="MDQ0168214.1"/>
    <property type="molecule type" value="Genomic_DNA"/>
</dbReference>
<comment type="caution">
    <text evidence="1">The sequence shown here is derived from an EMBL/GenBank/DDBJ whole genome shotgun (WGS) entry which is preliminary data.</text>
</comment>
<sequence length="435" mass="49817">MNIEKYINEYHEGRSDWFVEEVKSIHNQQRVNRIIDMKEYLSGKHAILNRQVEEYNGKKFYPRKIVLQYAKTLLNYQTAYLLQHPITLTGSEDVVHEYKSIHKQGKYDRLNFNLLDKVIKYGIVAEYVYLDGKQIKSKVIDPADSYPVYDHENNLIAFIEYYTVDGVDYYTVIKDDVVEKYDNRGGSLTLTGQYSNVSGLPIIYHSQNELSDTDGKSELEDIISILDSMEDLISKYTDGFYKFMNPIPVAIGQQLKGGGLPTQVVGGGINLDDGSDFKMVGNQLDSSTFENIYKTLLQALLDISSTPAVSMNKTDISNLSEVSIKLLFSLASVKAGWNEMFMREGIEQRHDKIRRLLSYRNITFKDEDYDTLDMVFSYAMPSNNKEIIDNLKVLDDMEAISLESILNHSPYTTDVQSELLRLGDNKSIDQSDDED</sequence>
<reference evidence="1 2" key="1">
    <citation type="submission" date="2023-07" db="EMBL/GenBank/DDBJ databases">
        <title>Genomic Encyclopedia of Type Strains, Phase IV (KMG-IV): sequencing the most valuable type-strain genomes for metagenomic binning, comparative biology and taxonomic classification.</title>
        <authorList>
            <person name="Goeker M."/>
        </authorList>
    </citation>
    <scope>NUCLEOTIDE SEQUENCE [LARGE SCALE GENOMIC DNA]</scope>
    <source>
        <strain evidence="1 2">DSM 12751</strain>
    </source>
</reference>
<dbReference type="Pfam" id="PF05133">
    <property type="entry name" value="SPP1_portal"/>
    <property type="match status" value="1"/>
</dbReference>
<evidence type="ECO:0008006" key="3">
    <source>
        <dbReference type="Google" id="ProtNLM"/>
    </source>
</evidence>
<evidence type="ECO:0000313" key="2">
    <source>
        <dbReference type="Proteomes" id="UP001235840"/>
    </source>
</evidence>
<name>A0ABT9W573_9BACI</name>
<proteinExistence type="predicted"/>
<dbReference type="RefSeq" id="WP_307397784.1">
    <property type="nucleotide sequence ID" value="NZ_BAAADK010000020.1"/>
</dbReference>
<gene>
    <name evidence="1" type="ORF">J2S11_004166</name>
</gene>
<organism evidence="1 2">
    <name type="scientific">Caldalkalibacillus horti</name>
    <dbReference type="NCBI Taxonomy" id="77523"/>
    <lineage>
        <taxon>Bacteria</taxon>
        <taxon>Bacillati</taxon>
        <taxon>Bacillota</taxon>
        <taxon>Bacilli</taxon>
        <taxon>Bacillales</taxon>
        <taxon>Bacillaceae</taxon>
        <taxon>Caldalkalibacillus</taxon>
    </lineage>
</organism>